<protein>
    <submittedName>
        <fullName evidence="1">Uncharacterized protein</fullName>
    </submittedName>
</protein>
<reference evidence="1 2" key="1">
    <citation type="submission" date="2018-09" db="EMBL/GenBank/DDBJ databases">
        <title>The draft genome of Acinetobacter sp. strains.</title>
        <authorList>
            <person name="Qin J."/>
            <person name="Feng Y."/>
            <person name="Zong Z."/>
        </authorList>
    </citation>
    <scope>NUCLEOTIDE SEQUENCE [LARGE SCALE GENOMIC DNA]</scope>
    <source>
        <strain evidence="1 2">WCHAc060005</strain>
    </source>
</reference>
<gene>
    <name evidence="1" type="ORF">D9K81_14370</name>
</gene>
<evidence type="ECO:0000313" key="1">
    <source>
        <dbReference type="EMBL" id="RLL19175.1"/>
    </source>
</evidence>
<evidence type="ECO:0000313" key="2">
    <source>
        <dbReference type="Proteomes" id="UP000280271"/>
    </source>
</evidence>
<comment type="caution">
    <text evidence="1">The sequence shown here is derived from an EMBL/GenBank/DDBJ whole genome shotgun (WGS) entry which is preliminary data.</text>
</comment>
<dbReference type="EMBL" id="RCHC01000018">
    <property type="protein sequence ID" value="RLL19175.1"/>
    <property type="molecule type" value="Genomic_DNA"/>
</dbReference>
<proteinExistence type="predicted"/>
<sequence>MLILGKLKNNHTFWNVDYMEVTLDQVRSVFEDVRQNRMTREEASVWAFSVISASDNDSLTLIPNEKKDKVWKGIEFLGGIDLIGIPDGYLFNEEDIIIAMTELI</sequence>
<keyword evidence="2" id="KW-1185">Reference proteome</keyword>
<name>A0ABX9TSU3_9GAMM</name>
<organism evidence="1 2">
    <name type="scientific">Acinetobacter chengduensis</name>
    <dbReference type="NCBI Taxonomy" id="2420890"/>
    <lineage>
        <taxon>Bacteria</taxon>
        <taxon>Pseudomonadati</taxon>
        <taxon>Pseudomonadota</taxon>
        <taxon>Gammaproteobacteria</taxon>
        <taxon>Moraxellales</taxon>
        <taxon>Moraxellaceae</taxon>
        <taxon>Acinetobacter</taxon>
    </lineage>
</organism>
<accession>A0ABX9TSU3</accession>
<dbReference type="Proteomes" id="UP000280271">
    <property type="component" value="Unassembled WGS sequence"/>
</dbReference>
<dbReference type="RefSeq" id="WP_120375611.1">
    <property type="nucleotide sequence ID" value="NZ_RCHC01000018.1"/>
</dbReference>